<name>A0ABU1HZV3_9MICO</name>
<feature type="transmembrane region" description="Helical" evidence="2">
    <location>
        <begin position="169"/>
        <end position="188"/>
    </location>
</feature>
<keyword evidence="2" id="KW-1133">Transmembrane helix</keyword>
<comment type="caution">
    <text evidence="3">The sequence shown here is derived from an EMBL/GenBank/DDBJ whole genome shotgun (WGS) entry which is preliminary data.</text>
</comment>
<evidence type="ECO:0000256" key="2">
    <source>
        <dbReference type="SAM" id="Phobius"/>
    </source>
</evidence>
<feature type="transmembrane region" description="Helical" evidence="2">
    <location>
        <begin position="142"/>
        <end position="162"/>
    </location>
</feature>
<dbReference type="Proteomes" id="UP001260188">
    <property type="component" value="Unassembled WGS sequence"/>
</dbReference>
<evidence type="ECO:0000313" key="3">
    <source>
        <dbReference type="EMBL" id="MDR6166219.1"/>
    </source>
</evidence>
<proteinExistence type="predicted"/>
<dbReference type="EMBL" id="JAVIZA010000001">
    <property type="protein sequence ID" value="MDR6166219.1"/>
    <property type="molecule type" value="Genomic_DNA"/>
</dbReference>
<reference evidence="3 4" key="1">
    <citation type="submission" date="2023-08" db="EMBL/GenBank/DDBJ databases">
        <title>Functional and genomic diversity of the sorghum phyllosphere microbiome.</title>
        <authorList>
            <person name="Shade A."/>
        </authorList>
    </citation>
    <scope>NUCLEOTIDE SEQUENCE [LARGE SCALE GENOMIC DNA]</scope>
    <source>
        <strain evidence="3 4">SORGH_AS_0919</strain>
    </source>
</reference>
<organism evidence="3 4">
    <name type="scientific">Microbacterium paludicola</name>
    <dbReference type="NCBI Taxonomy" id="300019"/>
    <lineage>
        <taxon>Bacteria</taxon>
        <taxon>Bacillati</taxon>
        <taxon>Actinomycetota</taxon>
        <taxon>Actinomycetes</taxon>
        <taxon>Micrococcales</taxon>
        <taxon>Microbacteriaceae</taxon>
        <taxon>Microbacterium</taxon>
    </lineage>
</organism>
<evidence type="ECO:0000313" key="4">
    <source>
        <dbReference type="Proteomes" id="UP001260188"/>
    </source>
</evidence>
<sequence>MLLSPCSCCVAAARSVADLVGARSFLPVAGGRRYSEEVTSRDDDALSWAGDDDPTLVSATAPTPVGGPASSRRQSDELAEAETEQPGEISTEAAPEGLSNAALISLGVLGGIYLLYSIGWFVGGIRVHNLSGLLGIDTAVSVPVLVLAVAAPAIWFIATYVLTRGSRAWIRFAWLVAGALLLVPWPFATLGAGS</sequence>
<keyword evidence="4" id="KW-1185">Reference proteome</keyword>
<feature type="transmembrane region" description="Helical" evidence="2">
    <location>
        <begin position="101"/>
        <end position="122"/>
    </location>
</feature>
<keyword evidence="2" id="KW-0812">Transmembrane</keyword>
<accession>A0ABU1HZV3</accession>
<feature type="region of interest" description="Disordered" evidence="1">
    <location>
        <begin position="40"/>
        <end position="92"/>
    </location>
</feature>
<keyword evidence="2" id="KW-0472">Membrane</keyword>
<protein>
    <submittedName>
        <fullName evidence="3">Uncharacterized membrane protein (UPF0136 family)</fullName>
    </submittedName>
</protein>
<gene>
    <name evidence="3" type="ORF">QE367_000423</name>
</gene>
<evidence type="ECO:0000256" key="1">
    <source>
        <dbReference type="SAM" id="MobiDB-lite"/>
    </source>
</evidence>